<feature type="disulfide bond" evidence="4">
    <location>
        <begin position="23"/>
        <end position="66"/>
    </location>
</feature>
<dbReference type="InterPro" id="IPR000436">
    <property type="entry name" value="Sushi_SCR_CCP_dom"/>
</dbReference>
<organism evidence="7 8">
    <name type="scientific">Myotis davidii</name>
    <name type="common">David's myotis</name>
    <dbReference type="NCBI Taxonomy" id="225400"/>
    <lineage>
        <taxon>Eukaryota</taxon>
        <taxon>Metazoa</taxon>
        <taxon>Chordata</taxon>
        <taxon>Craniata</taxon>
        <taxon>Vertebrata</taxon>
        <taxon>Euteleostomi</taxon>
        <taxon>Mammalia</taxon>
        <taxon>Eutheria</taxon>
        <taxon>Laurasiatheria</taxon>
        <taxon>Chiroptera</taxon>
        <taxon>Yangochiroptera</taxon>
        <taxon>Vespertilionidae</taxon>
        <taxon>Myotis</taxon>
    </lineage>
</organism>
<dbReference type="FunFam" id="2.10.70.10:FF:000026">
    <property type="entry name" value="Complement inhibitory factor H"/>
    <property type="match status" value="2"/>
</dbReference>
<dbReference type="PANTHER" id="PTHR45785">
    <property type="entry name" value="COMPLEMENT FACTOR H-RELATED"/>
    <property type="match status" value="1"/>
</dbReference>
<feature type="disulfide bond" evidence="4">
    <location>
        <begin position="51"/>
        <end position="78"/>
    </location>
</feature>
<evidence type="ECO:0000256" key="2">
    <source>
        <dbReference type="ARBA" id="ARBA00022729"/>
    </source>
</evidence>
<dbReference type="Proteomes" id="UP000010556">
    <property type="component" value="Unassembled WGS sequence"/>
</dbReference>
<feature type="domain" description="Sushi" evidence="6">
    <location>
        <begin position="21"/>
        <end position="80"/>
    </location>
</feature>
<evidence type="ECO:0000256" key="5">
    <source>
        <dbReference type="SAM" id="SignalP"/>
    </source>
</evidence>
<dbReference type="GO" id="GO:0006956">
    <property type="term" value="P:complement activation"/>
    <property type="evidence" value="ECO:0007669"/>
    <property type="project" value="TreeGrafter"/>
</dbReference>
<keyword evidence="3 4" id="KW-1015">Disulfide bond</keyword>
<dbReference type="SUPFAM" id="SSF57535">
    <property type="entry name" value="Complement control module/SCR domain"/>
    <property type="match status" value="4"/>
</dbReference>
<dbReference type="PROSITE" id="PS50923">
    <property type="entry name" value="SUSHI"/>
    <property type="match status" value="4"/>
</dbReference>
<keyword evidence="8" id="KW-1185">Reference proteome</keyword>
<dbReference type="InterPro" id="IPR051503">
    <property type="entry name" value="ComplSys_Reg/VirEntry_Med"/>
</dbReference>
<evidence type="ECO:0000259" key="6">
    <source>
        <dbReference type="PROSITE" id="PS50923"/>
    </source>
</evidence>
<feature type="domain" description="Sushi" evidence="6">
    <location>
        <begin position="144"/>
        <end position="202"/>
    </location>
</feature>
<evidence type="ECO:0000313" key="7">
    <source>
        <dbReference type="EMBL" id="ELK24905.1"/>
    </source>
</evidence>
<sequence>MQLLVTVILTLWVSWARGQERECIVPDIEPNLIVQPRKEKYVIGDMLKFSCRNRFLTLVGPDSLQCYHFGWSRSPPTCKEKVQSCDQPPRLPNGTVADTPKGEYGHGEVVEYVCNPRFQLKGARKIQCVDGEWTPLPVCVEEDRTCGDVPELDHGEAVSPARPPYHHGESVEFTCGEGFTMIGDSSVTCIRGTWTQPPQCIATVELKICKLSRATAYEINLSDKIDYEHNQTISYTCGRKSEQKRSVCVHGKWEPEVNCTEAPRCPPPPQIPNSQHMALSVNYHEGEKISILCQENFLLHGGKEIVCQDGRWQSIPRCVGQ</sequence>
<feature type="disulfide bond" evidence="4">
    <location>
        <begin position="146"/>
        <end position="189"/>
    </location>
</feature>
<proteinExistence type="predicted"/>
<comment type="caution">
    <text evidence="4">Lacks conserved residue(s) required for the propagation of feature annotation.</text>
</comment>
<dbReference type="SMART" id="SM00032">
    <property type="entry name" value="CCP"/>
    <property type="match status" value="5"/>
</dbReference>
<dbReference type="GO" id="GO:0001851">
    <property type="term" value="F:complement component C3b binding"/>
    <property type="evidence" value="ECO:0007669"/>
    <property type="project" value="TreeGrafter"/>
</dbReference>
<feature type="domain" description="Sushi" evidence="6">
    <location>
        <begin position="263"/>
        <end position="320"/>
    </location>
</feature>
<dbReference type="Pfam" id="PF00084">
    <property type="entry name" value="Sushi"/>
    <property type="match status" value="4"/>
</dbReference>
<dbReference type="Gene3D" id="2.10.70.10">
    <property type="entry name" value="Complement Module, domain 1"/>
    <property type="match status" value="5"/>
</dbReference>
<dbReference type="EMBL" id="KB112374">
    <property type="protein sequence ID" value="ELK24905.1"/>
    <property type="molecule type" value="Genomic_DNA"/>
</dbReference>
<dbReference type="InterPro" id="IPR035976">
    <property type="entry name" value="Sushi/SCR/CCP_sf"/>
</dbReference>
<keyword evidence="1 4" id="KW-0768">Sushi</keyword>
<evidence type="ECO:0000313" key="8">
    <source>
        <dbReference type="Proteomes" id="UP000010556"/>
    </source>
</evidence>
<accession>L5LFW1</accession>
<feature type="domain" description="Sushi" evidence="6">
    <location>
        <begin position="83"/>
        <end position="141"/>
    </location>
</feature>
<feature type="signal peptide" evidence="5">
    <location>
        <begin position="1"/>
        <end position="18"/>
    </location>
</feature>
<dbReference type="PANTHER" id="PTHR45785:SF7">
    <property type="entry name" value="COMPLEMENT FACTOR H"/>
    <property type="match status" value="1"/>
</dbReference>
<evidence type="ECO:0000256" key="4">
    <source>
        <dbReference type="PROSITE-ProRule" id="PRU00302"/>
    </source>
</evidence>
<dbReference type="eggNOG" id="ENOG502QVSB">
    <property type="taxonomic scope" value="Eukaryota"/>
</dbReference>
<keyword evidence="2 5" id="KW-0732">Signal</keyword>
<reference evidence="8" key="1">
    <citation type="journal article" date="2013" name="Science">
        <title>Comparative analysis of bat genomes provides insight into the evolution of flight and immunity.</title>
        <authorList>
            <person name="Zhang G."/>
            <person name="Cowled C."/>
            <person name="Shi Z."/>
            <person name="Huang Z."/>
            <person name="Bishop-Lilly K.A."/>
            <person name="Fang X."/>
            <person name="Wynne J.W."/>
            <person name="Xiong Z."/>
            <person name="Baker M.L."/>
            <person name="Zhao W."/>
            <person name="Tachedjian M."/>
            <person name="Zhu Y."/>
            <person name="Zhou P."/>
            <person name="Jiang X."/>
            <person name="Ng J."/>
            <person name="Yang L."/>
            <person name="Wu L."/>
            <person name="Xiao J."/>
            <person name="Feng Y."/>
            <person name="Chen Y."/>
            <person name="Sun X."/>
            <person name="Zhang Y."/>
            <person name="Marsh G.A."/>
            <person name="Crameri G."/>
            <person name="Broder C.C."/>
            <person name="Frey K.G."/>
            <person name="Wang L.F."/>
            <person name="Wang J."/>
        </authorList>
    </citation>
    <scope>NUCLEOTIDE SEQUENCE [LARGE SCALE GENOMIC DNA]</scope>
</reference>
<dbReference type="CDD" id="cd00033">
    <property type="entry name" value="CCP"/>
    <property type="match status" value="4"/>
</dbReference>
<gene>
    <name evidence="7" type="ORF">MDA_GLEAN10008012</name>
</gene>
<name>L5LFW1_MYODS</name>
<dbReference type="GO" id="GO:0005615">
    <property type="term" value="C:extracellular space"/>
    <property type="evidence" value="ECO:0007669"/>
    <property type="project" value="TreeGrafter"/>
</dbReference>
<evidence type="ECO:0000256" key="3">
    <source>
        <dbReference type="ARBA" id="ARBA00023157"/>
    </source>
</evidence>
<protein>
    <submittedName>
        <fullName evidence="7">Complement factor H</fullName>
    </submittedName>
</protein>
<dbReference type="AlphaFoldDB" id="L5LFW1"/>
<evidence type="ECO:0000256" key="1">
    <source>
        <dbReference type="ARBA" id="ARBA00022659"/>
    </source>
</evidence>
<feature type="chain" id="PRO_5003970194" evidence="5">
    <location>
        <begin position="19"/>
        <end position="321"/>
    </location>
</feature>
<feature type="disulfide bond" evidence="4">
    <location>
        <begin position="85"/>
        <end position="128"/>
    </location>
</feature>